<evidence type="ECO:0000313" key="1">
    <source>
        <dbReference type="EMBL" id="MDQ0117935.1"/>
    </source>
</evidence>
<name>A0ABT9UE70_9MICC</name>
<comment type="caution">
    <text evidence="1">The sequence shown here is derived from an EMBL/GenBank/DDBJ whole genome shotgun (WGS) entry which is preliminary data.</text>
</comment>
<evidence type="ECO:0000313" key="2">
    <source>
        <dbReference type="Proteomes" id="UP001226389"/>
    </source>
</evidence>
<accession>A0ABT9UE70</accession>
<dbReference type="EMBL" id="JAUSSY010000003">
    <property type="protein sequence ID" value="MDQ0117935.1"/>
    <property type="molecule type" value="Genomic_DNA"/>
</dbReference>
<sequence length="35" mass="3364">MSSPDGSSSSRAAVGILGLFTAAGIPTANAPTDSR</sequence>
<organism evidence="1 2">
    <name type="scientific">Pseudarthrobacter defluvii</name>
    <dbReference type="NCBI Taxonomy" id="410837"/>
    <lineage>
        <taxon>Bacteria</taxon>
        <taxon>Bacillati</taxon>
        <taxon>Actinomycetota</taxon>
        <taxon>Actinomycetes</taxon>
        <taxon>Micrococcales</taxon>
        <taxon>Micrococcaceae</taxon>
        <taxon>Pseudarthrobacter</taxon>
    </lineage>
</organism>
<dbReference type="Proteomes" id="UP001226389">
    <property type="component" value="Unassembled WGS sequence"/>
</dbReference>
<protein>
    <submittedName>
        <fullName evidence="1">Uncharacterized protein</fullName>
    </submittedName>
</protein>
<reference evidence="1 2" key="1">
    <citation type="submission" date="2023-07" db="EMBL/GenBank/DDBJ databases">
        <title>Sorghum-associated microbial communities from plants grown in Nebraska, USA.</title>
        <authorList>
            <person name="Schachtman D."/>
        </authorList>
    </citation>
    <scope>NUCLEOTIDE SEQUENCE [LARGE SCALE GENOMIC DNA]</scope>
    <source>
        <strain evidence="1 2">DS994</strain>
    </source>
</reference>
<gene>
    <name evidence="1" type="ORF">J2T22_001108</name>
</gene>
<proteinExistence type="predicted"/>
<keyword evidence="2" id="KW-1185">Reference proteome</keyword>